<feature type="compositionally biased region" description="Acidic residues" evidence="1">
    <location>
        <begin position="54"/>
        <end position="66"/>
    </location>
</feature>
<name>A0A2P8IBY1_SACCR</name>
<evidence type="ECO:0000313" key="3">
    <source>
        <dbReference type="Proteomes" id="UP000241118"/>
    </source>
</evidence>
<gene>
    <name evidence="2" type="ORF">B0I31_104265</name>
</gene>
<dbReference type="EMBL" id="PYAX01000004">
    <property type="protein sequence ID" value="PSL55974.1"/>
    <property type="molecule type" value="Genomic_DNA"/>
</dbReference>
<evidence type="ECO:0000256" key="1">
    <source>
        <dbReference type="SAM" id="MobiDB-lite"/>
    </source>
</evidence>
<comment type="caution">
    <text evidence="2">The sequence shown here is derived from an EMBL/GenBank/DDBJ whole genome shotgun (WGS) entry which is preliminary data.</text>
</comment>
<protein>
    <submittedName>
        <fullName evidence="2">Uncharacterized protein</fullName>
    </submittedName>
</protein>
<dbReference type="AlphaFoldDB" id="A0A2P8IBY1"/>
<reference evidence="2 3" key="1">
    <citation type="submission" date="2018-03" db="EMBL/GenBank/DDBJ databases">
        <title>Genomic Encyclopedia of Type Strains, Phase III (KMG-III): the genomes of soil and plant-associated and newly described type strains.</title>
        <authorList>
            <person name="Whitman W."/>
        </authorList>
    </citation>
    <scope>NUCLEOTIDE SEQUENCE [LARGE SCALE GENOMIC DNA]</scope>
    <source>
        <strain evidence="2 3">CGMCC 4.7097</strain>
    </source>
</reference>
<feature type="region of interest" description="Disordered" evidence="1">
    <location>
        <begin position="36"/>
        <end position="66"/>
    </location>
</feature>
<sequence length="66" mass="6967">MAPARSGYRDGMEPNVLKKSLAVLVSGAALFLTLGAGCENEGDGDNDNQPGVEQQDEQDGEQEDDN</sequence>
<evidence type="ECO:0000313" key="2">
    <source>
        <dbReference type="EMBL" id="PSL55974.1"/>
    </source>
</evidence>
<accession>A0A2P8IBY1</accession>
<dbReference type="Proteomes" id="UP000241118">
    <property type="component" value="Unassembled WGS sequence"/>
</dbReference>
<keyword evidence="3" id="KW-1185">Reference proteome</keyword>
<organism evidence="2 3">
    <name type="scientific">Saccharothrix carnea</name>
    <dbReference type="NCBI Taxonomy" id="1280637"/>
    <lineage>
        <taxon>Bacteria</taxon>
        <taxon>Bacillati</taxon>
        <taxon>Actinomycetota</taxon>
        <taxon>Actinomycetes</taxon>
        <taxon>Pseudonocardiales</taxon>
        <taxon>Pseudonocardiaceae</taxon>
        <taxon>Saccharothrix</taxon>
    </lineage>
</organism>
<proteinExistence type="predicted"/>